<name>A0A653AXV1_ECTOL</name>
<accession>A0A653AXV1</accession>
<protein>
    <submittedName>
        <fullName evidence="1">Uncharacterized protein</fullName>
    </submittedName>
</protein>
<sequence length="93" mass="10416">MDRPQAGSYDKQSRRVDVAFYIHRSGGSVKRDPPYDCSAGRFTGREWQSDGMCRSRLAGDQATDAWIARKRAPTTSRAVGWMLLFTSTAAVDR</sequence>
<dbReference type="EMBL" id="LR130779">
    <property type="protein sequence ID" value="VDN61188.1"/>
    <property type="molecule type" value="Genomic_DNA"/>
</dbReference>
<gene>
    <name evidence="1" type="ORF">POT9AD_0197</name>
</gene>
<reference evidence="1" key="1">
    <citation type="submission" date="2018-11" db="EMBL/GenBank/DDBJ databases">
        <authorList>
            <consortium name="Genoscope - CEA"/>
            <person name="William W."/>
        </authorList>
    </citation>
    <scope>NUCLEOTIDE SEQUENCE [LARGE SCALE GENOMIC DNA]</scope>
    <source>
        <strain evidence="1">T9AD</strain>
    </source>
</reference>
<evidence type="ECO:0000313" key="1">
    <source>
        <dbReference type="EMBL" id="VDN61188.1"/>
    </source>
</evidence>
<dbReference type="AlphaFoldDB" id="A0A653AXV1"/>
<proteinExistence type="predicted"/>
<organism evidence="1">
    <name type="scientific">Ectopseudomonas oleovorans</name>
    <name type="common">Pseudomonas oleovorans</name>
    <dbReference type="NCBI Taxonomy" id="301"/>
    <lineage>
        <taxon>Bacteria</taxon>
        <taxon>Pseudomonadati</taxon>
        <taxon>Pseudomonadota</taxon>
        <taxon>Gammaproteobacteria</taxon>
        <taxon>Pseudomonadales</taxon>
        <taxon>Pseudomonadaceae</taxon>
        <taxon>Ectopseudomonas</taxon>
    </lineage>
</organism>